<dbReference type="FunFam" id="3.40.605.10:FF:000007">
    <property type="entry name" value="NAD/NADP-dependent betaine aldehyde dehydrogenase"/>
    <property type="match status" value="1"/>
</dbReference>
<evidence type="ECO:0000256" key="2">
    <source>
        <dbReference type="ARBA" id="ARBA00023002"/>
    </source>
</evidence>
<comment type="similarity">
    <text evidence="1 4">Belongs to the aldehyde dehydrogenase family.</text>
</comment>
<dbReference type="SUPFAM" id="SSF53720">
    <property type="entry name" value="ALDH-like"/>
    <property type="match status" value="1"/>
</dbReference>
<dbReference type="EMBL" id="VJZE01000643">
    <property type="protein sequence ID" value="MPY46375.1"/>
    <property type="molecule type" value="Genomic_DNA"/>
</dbReference>
<comment type="caution">
    <text evidence="6">The sequence shown here is derived from an EMBL/GenBank/DDBJ whole genome shotgun (WGS) entry which is preliminary data.</text>
</comment>
<name>A0A5N8WJD1_9ACTN</name>
<accession>A0A5N8WJD1</accession>
<dbReference type="PANTHER" id="PTHR42804:SF1">
    <property type="entry name" value="ALDEHYDE DEHYDROGENASE-RELATED"/>
    <property type="match status" value="1"/>
</dbReference>
<dbReference type="Proteomes" id="UP000326979">
    <property type="component" value="Unassembled WGS sequence"/>
</dbReference>
<reference evidence="6 7" key="1">
    <citation type="submission" date="2019-07" db="EMBL/GenBank/DDBJ databases">
        <title>New species of Amycolatopsis and Streptomyces.</title>
        <authorList>
            <person name="Duangmal K."/>
            <person name="Teo W.F.A."/>
            <person name="Lipun K."/>
        </authorList>
    </citation>
    <scope>NUCLEOTIDE SEQUENCE [LARGE SCALE GENOMIC DNA]</scope>
    <source>
        <strain evidence="6 7">TISTR 2346</strain>
    </source>
</reference>
<dbReference type="OrthoDB" id="6882680at2"/>
<evidence type="ECO:0000256" key="4">
    <source>
        <dbReference type="RuleBase" id="RU003345"/>
    </source>
</evidence>
<dbReference type="Gene3D" id="3.40.605.10">
    <property type="entry name" value="Aldehyde Dehydrogenase, Chain A, domain 1"/>
    <property type="match status" value="1"/>
</dbReference>
<dbReference type="Pfam" id="PF00171">
    <property type="entry name" value="Aldedh"/>
    <property type="match status" value="1"/>
</dbReference>
<dbReference type="InterPro" id="IPR015590">
    <property type="entry name" value="Aldehyde_DH_dom"/>
</dbReference>
<dbReference type="PROSITE" id="PS00687">
    <property type="entry name" value="ALDEHYDE_DEHYDR_GLU"/>
    <property type="match status" value="1"/>
</dbReference>
<dbReference type="GO" id="GO:0016620">
    <property type="term" value="F:oxidoreductase activity, acting on the aldehyde or oxo group of donors, NAD or NADP as acceptor"/>
    <property type="evidence" value="ECO:0007669"/>
    <property type="project" value="InterPro"/>
</dbReference>
<protein>
    <submittedName>
        <fullName evidence="6">Aldehyde dehydrogenase</fullName>
    </submittedName>
</protein>
<dbReference type="InterPro" id="IPR016161">
    <property type="entry name" value="Ald_DH/histidinol_DH"/>
</dbReference>
<dbReference type="CDD" id="cd07139">
    <property type="entry name" value="ALDH_AldA-Rv0768"/>
    <property type="match status" value="1"/>
</dbReference>
<dbReference type="InterPro" id="IPR029510">
    <property type="entry name" value="Ald_DH_CS_GLU"/>
</dbReference>
<evidence type="ECO:0000313" key="6">
    <source>
        <dbReference type="EMBL" id="MPY46375.1"/>
    </source>
</evidence>
<feature type="active site" evidence="3">
    <location>
        <position position="271"/>
    </location>
</feature>
<organism evidence="6 7">
    <name type="scientific">Streptomyces phyllanthi</name>
    <dbReference type="NCBI Taxonomy" id="1803180"/>
    <lineage>
        <taxon>Bacteria</taxon>
        <taxon>Bacillati</taxon>
        <taxon>Actinomycetota</taxon>
        <taxon>Actinomycetes</taxon>
        <taxon>Kitasatosporales</taxon>
        <taxon>Streptomycetaceae</taxon>
        <taxon>Streptomyces</taxon>
    </lineage>
</organism>
<evidence type="ECO:0000313" key="7">
    <source>
        <dbReference type="Proteomes" id="UP000326979"/>
    </source>
</evidence>
<feature type="domain" description="Aldehyde dehydrogenase" evidence="5">
    <location>
        <begin position="40"/>
        <end position="495"/>
    </location>
</feature>
<proteinExistence type="inferred from homology"/>
<dbReference type="FunFam" id="3.40.309.10:FF:000012">
    <property type="entry name" value="Betaine aldehyde dehydrogenase"/>
    <property type="match status" value="1"/>
</dbReference>
<evidence type="ECO:0000259" key="5">
    <source>
        <dbReference type="Pfam" id="PF00171"/>
    </source>
</evidence>
<dbReference type="AlphaFoldDB" id="A0A5N8WJD1"/>
<dbReference type="InterPro" id="IPR016162">
    <property type="entry name" value="Ald_DH_N"/>
</dbReference>
<evidence type="ECO:0000256" key="3">
    <source>
        <dbReference type="PROSITE-ProRule" id="PRU10007"/>
    </source>
</evidence>
<keyword evidence="2 4" id="KW-0560">Oxidoreductase</keyword>
<evidence type="ECO:0000256" key="1">
    <source>
        <dbReference type="ARBA" id="ARBA00009986"/>
    </source>
</evidence>
<dbReference type="PANTHER" id="PTHR42804">
    <property type="entry name" value="ALDEHYDE DEHYDROGENASE"/>
    <property type="match status" value="1"/>
</dbReference>
<gene>
    <name evidence="6" type="ORF">FNH04_42680</name>
</gene>
<dbReference type="InterPro" id="IPR016163">
    <property type="entry name" value="Ald_DH_C"/>
</dbReference>
<dbReference type="Gene3D" id="3.40.309.10">
    <property type="entry name" value="Aldehyde Dehydrogenase, Chain A, domain 2"/>
    <property type="match status" value="1"/>
</dbReference>
<sequence>MPTCVSSQVGQPPPHSGVILKHDYSSLFIDGQWAIPHSAEVNTVVSAVTEEVIGRTPIADAKDANAAVDAARRAFDGSGWSDLSAAERADVLERFAQELEKHAKTLAEVVTAENGMPITLSMPLNGFVGPATLRYYAGLARELPLEEVRPSMSGGGTLVRREPVGVVAAIVPWNYPQSLAMIKIAPALAAGCTVVLKPALETALDANILAEAASAAGLPPGVLNVLPGGVEASQALVAHPGVDKVAFTGSTPTGRAVGEVCGRLLRPVTLELGGKSAAMILDDADLSQTVGGLARVSFPNNGQTCFANTRILAPAHRYEEVLDAVTDMARALPVGDPFDPKTAIGPVVSSRQRDRIEGYIAEGRGAGARLTTGGGRPAHMKKGWFVEPTVFGDVSNDMVIAREEIFGPVVGVIPYRDEDEAIALANDSEYGLGGSVWTADVERGTELARRIHTGTVGVNGYQVDIGAPFGGVKASGLGREFGPEGLMAYFELKSVYLPTAA</sequence>
<keyword evidence="7" id="KW-1185">Reference proteome</keyword>